<evidence type="ECO:0000313" key="3">
    <source>
        <dbReference type="Proteomes" id="UP000193224"/>
    </source>
</evidence>
<reference evidence="2 3" key="1">
    <citation type="submission" date="2017-03" db="EMBL/GenBank/DDBJ databases">
        <authorList>
            <person name="Afonso C.L."/>
            <person name="Miller P.J."/>
            <person name="Scott M.A."/>
            <person name="Spackman E."/>
            <person name="Goraichik I."/>
            <person name="Dimitrov K.M."/>
            <person name="Suarez D.L."/>
            <person name="Swayne D.E."/>
        </authorList>
    </citation>
    <scope>NUCLEOTIDE SEQUENCE [LARGE SCALE GENOMIC DNA]</scope>
    <source>
        <strain evidence="2 3">CECT 7745</strain>
    </source>
</reference>
<name>A0A1X7BUB2_9RHOB</name>
<sequence length="56" mass="6104">MIVLLGAILGVVTGATIAWRRKGRLADILQYAFVYFLIFSLAGLFVTLLIHRAAAV</sequence>
<organism evidence="2 3">
    <name type="scientific">Roseovarius aestuarii</name>
    <dbReference type="NCBI Taxonomy" id="475083"/>
    <lineage>
        <taxon>Bacteria</taxon>
        <taxon>Pseudomonadati</taxon>
        <taxon>Pseudomonadota</taxon>
        <taxon>Alphaproteobacteria</taxon>
        <taxon>Rhodobacterales</taxon>
        <taxon>Roseobacteraceae</taxon>
        <taxon>Roseovarius</taxon>
    </lineage>
</organism>
<keyword evidence="1" id="KW-1133">Transmembrane helix</keyword>
<keyword evidence="3" id="KW-1185">Reference proteome</keyword>
<feature type="transmembrane region" description="Helical" evidence="1">
    <location>
        <begin position="28"/>
        <end position="50"/>
    </location>
</feature>
<dbReference type="Proteomes" id="UP000193224">
    <property type="component" value="Unassembled WGS sequence"/>
</dbReference>
<evidence type="ECO:0000313" key="2">
    <source>
        <dbReference type="EMBL" id="SMC13198.1"/>
    </source>
</evidence>
<accession>A0A1X7BUB2</accession>
<dbReference type="RefSeq" id="WP_176237715.1">
    <property type="nucleotide sequence ID" value="NZ_FWXB01000012.1"/>
</dbReference>
<keyword evidence="1" id="KW-0472">Membrane</keyword>
<proteinExistence type="predicted"/>
<gene>
    <name evidence="2" type="ORF">ROA7745_03039</name>
</gene>
<dbReference type="AlphaFoldDB" id="A0A1X7BUB2"/>
<dbReference type="EMBL" id="FWXB01000012">
    <property type="protein sequence ID" value="SMC13198.1"/>
    <property type="molecule type" value="Genomic_DNA"/>
</dbReference>
<evidence type="ECO:0000256" key="1">
    <source>
        <dbReference type="SAM" id="Phobius"/>
    </source>
</evidence>
<keyword evidence="1" id="KW-0812">Transmembrane</keyword>
<protein>
    <submittedName>
        <fullName evidence="2">Uncharacterized protein</fullName>
    </submittedName>
</protein>